<feature type="transmembrane region" description="Helical" evidence="1">
    <location>
        <begin position="74"/>
        <end position="100"/>
    </location>
</feature>
<evidence type="ECO:0000313" key="3">
    <source>
        <dbReference type="Proteomes" id="UP000240322"/>
    </source>
</evidence>
<evidence type="ECO:0000313" key="2">
    <source>
        <dbReference type="EMBL" id="PSN85056.1"/>
    </source>
</evidence>
<accession>A0A2R6AF98</accession>
<protein>
    <submittedName>
        <fullName evidence="2">Uncharacterized protein</fullName>
    </submittedName>
</protein>
<comment type="caution">
    <text evidence="2">The sequence shown here is derived from an EMBL/GenBank/DDBJ whole genome shotgun (WGS) entry which is preliminary data.</text>
</comment>
<gene>
    <name evidence="2" type="ORF">B9Q03_12610</name>
</gene>
<feature type="transmembrane region" description="Helical" evidence="1">
    <location>
        <begin position="12"/>
        <end position="35"/>
    </location>
</feature>
<sequence length="107" mass="11998">MQSVYFVLKPLLVRVFAALLGLTLALFGVFAALVPRLKKLHELLKMIENRFVLLISAEAAVLVFGLFGKSSLPLFLVQVALSCFSLISAFFATLYVYYLYAKKTERC</sequence>
<organism evidence="2 3">
    <name type="scientific">Candidatus Marsarchaeota G2 archaeon OSP_D</name>
    <dbReference type="NCBI Taxonomy" id="1978157"/>
    <lineage>
        <taxon>Archaea</taxon>
        <taxon>Candidatus Marsarchaeota</taxon>
        <taxon>Candidatus Marsarchaeota group 2</taxon>
    </lineage>
</organism>
<reference evidence="2 3" key="1">
    <citation type="submission" date="2017-04" db="EMBL/GenBank/DDBJ databases">
        <title>Novel microbial lineages endemic to geothermal iron-oxide mats fill important gaps in the evolutionary history of Archaea.</title>
        <authorList>
            <person name="Jay Z.J."/>
            <person name="Beam J.P."/>
            <person name="Dlakic M."/>
            <person name="Rusch D.B."/>
            <person name="Kozubal M.A."/>
            <person name="Inskeep W.P."/>
        </authorList>
    </citation>
    <scope>NUCLEOTIDE SEQUENCE [LARGE SCALE GENOMIC DNA]</scope>
    <source>
        <strain evidence="2">OSP_D</strain>
    </source>
</reference>
<dbReference type="AlphaFoldDB" id="A0A2R6AF98"/>
<feature type="transmembrane region" description="Helical" evidence="1">
    <location>
        <begin position="47"/>
        <end position="68"/>
    </location>
</feature>
<evidence type="ECO:0000256" key="1">
    <source>
        <dbReference type="SAM" id="Phobius"/>
    </source>
</evidence>
<dbReference type="EMBL" id="NEXE01000257">
    <property type="protein sequence ID" value="PSN85056.1"/>
    <property type="molecule type" value="Genomic_DNA"/>
</dbReference>
<name>A0A2R6AF98_9ARCH</name>
<proteinExistence type="predicted"/>
<keyword evidence="1" id="KW-0812">Transmembrane</keyword>
<keyword evidence="1" id="KW-1133">Transmembrane helix</keyword>
<dbReference type="Proteomes" id="UP000240322">
    <property type="component" value="Unassembled WGS sequence"/>
</dbReference>
<keyword evidence="1" id="KW-0472">Membrane</keyword>